<evidence type="ECO:0000256" key="1">
    <source>
        <dbReference type="SAM" id="Phobius"/>
    </source>
</evidence>
<reference evidence="2 3" key="1">
    <citation type="submission" date="2018-06" db="EMBL/GenBank/DDBJ databases">
        <title>Genomic Encyclopedia of Archaeal and Bacterial Type Strains, Phase II (KMG-II): from individual species to whole genera.</title>
        <authorList>
            <person name="Goeker M."/>
        </authorList>
    </citation>
    <scope>NUCLEOTIDE SEQUENCE [LARGE SCALE GENOMIC DNA]</scope>
    <source>
        <strain evidence="2 3">DSM 17205</strain>
    </source>
</reference>
<keyword evidence="1" id="KW-1133">Transmembrane helix</keyword>
<name>A0ABX5PZR6_9FLAO</name>
<comment type="caution">
    <text evidence="2">The sequence shown here is derived from an EMBL/GenBank/DDBJ whole genome shotgun (WGS) entry which is preliminary data.</text>
</comment>
<gene>
    <name evidence="2" type="ORF">LX97_00187</name>
</gene>
<proteinExistence type="predicted"/>
<dbReference type="EMBL" id="QKZR01000001">
    <property type="protein sequence ID" value="PZX43187.1"/>
    <property type="molecule type" value="Genomic_DNA"/>
</dbReference>
<keyword evidence="1" id="KW-0812">Transmembrane</keyword>
<keyword evidence="1" id="KW-0472">Membrane</keyword>
<sequence length="68" mass="7777">MPIKNNTKQLFNGLIIVIGAAFLLYSLMDSDANLWFQIVGLVFMMFGAYRASSHWTAHKDDHLSEEEE</sequence>
<keyword evidence="3" id="KW-1185">Reference proteome</keyword>
<feature type="transmembrane region" description="Helical" evidence="1">
    <location>
        <begin position="34"/>
        <end position="51"/>
    </location>
</feature>
<dbReference type="RefSeq" id="WP_015360989.1">
    <property type="nucleotide sequence ID" value="NZ_QKZR01000001.1"/>
</dbReference>
<evidence type="ECO:0000313" key="3">
    <source>
        <dbReference type="Proteomes" id="UP000248584"/>
    </source>
</evidence>
<organism evidence="2 3">
    <name type="scientific">Nonlabens dokdonensis</name>
    <dbReference type="NCBI Taxonomy" id="328515"/>
    <lineage>
        <taxon>Bacteria</taxon>
        <taxon>Pseudomonadati</taxon>
        <taxon>Bacteroidota</taxon>
        <taxon>Flavobacteriia</taxon>
        <taxon>Flavobacteriales</taxon>
        <taxon>Flavobacteriaceae</taxon>
        <taxon>Nonlabens</taxon>
    </lineage>
</organism>
<protein>
    <submittedName>
        <fullName evidence="2">Uncharacterized protein</fullName>
    </submittedName>
</protein>
<evidence type="ECO:0000313" key="2">
    <source>
        <dbReference type="EMBL" id="PZX43187.1"/>
    </source>
</evidence>
<accession>A0ABX5PZR6</accession>
<dbReference type="Proteomes" id="UP000248584">
    <property type="component" value="Unassembled WGS sequence"/>
</dbReference>
<feature type="transmembrane region" description="Helical" evidence="1">
    <location>
        <begin position="9"/>
        <end position="28"/>
    </location>
</feature>